<dbReference type="PROSITE" id="PS51746">
    <property type="entry name" value="PPM_2"/>
    <property type="match status" value="1"/>
</dbReference>
<dbReference type="HOGENOM" id="CLU_029404_5_0_1"/>
<dbReference type="GO" id="GO:0004722">
    <property type="term" value="F:protein serine/threonine phosphatase activity"/>
    <property type="evidence" value="ECO:0007669"/>
    <property type="project" value="UniProtKB-EC"/>
</dbReference>
<dbReference type="InterPro" id="IPR036457">
    <property type="entry name" value="PPM-type-like_dom_sf"/>
</dbReference>
<dbReference type="PANTHER" id="PTHR12320">
    <property type="entry name" value="PROTEIN PHOSPHATASE 2C"/>
    <property type="match status" value="1"/>
</dbReference>
<keyword evidence="2" id="KW-0464">Manganese</keyword>
<dbReference type="InterPro" id="IPR000644">
    <property type="entry name" value="CBS_dom"/>
</dbReference>
<dbReference type="AlphaFoldDB" id="F0WYW9"/>
<name>F0WYW9_9STRA</name>
<keyword evidence="2" id="KW-0479">Metal-binding</keyword>
<gene>
    <name evidence="5" type="primary">AlNc14C402G11381</name>
    <name evidence="5" type="ORF">ALNC14_128270</name>
</gene>
<proteinExistence type="inferred from homology"/>
<comment type="catalytic activity">
    <reaction evidence="2">
        <text>O-phospho-L-seryl-[protein] + H2O = L-seryl-[protein] + phosphate</text>
        <dbReference type="Rhea" id="RHEA:20629"/>
        <dbReference type="Rhea" id="RHEA-COMP:9863"/>
        <dbReference type="Rhea" id="RHEA-COMP:11604"/>
        <dbReference type="ChEBI" id="CHEBI:15377"/>
        <dbReference type="ChEBI" id="CHEBI:29999"/>
        <dbReference type="ChEBI" id="CHEBI:43474"/>
        <dbReference type="ChEBI" id="CHEBI:83421"/>
        <dbReference type="EC" id="3.1.3.16"/>
    </reaction>
</comment>
<evidence type="ECO:0000259" key="3">
    <source>
        <dbReference type="PROSITE" id="PS51371"/>
    </source>
</evidence>
<evidence type="ECO:0000313" key="5">
    <source>
        <dbReference type="EMBL" id="CCA26683.1"/>
    </source>
</evidence>
<dbReference type="InterPro" id="IPR046342">
    <property type="entry name" value="CBS_dom_sf"/>
</dbReference>
<reference evidence="5" key="2">
    <citation type="submission" date="2011-02" db="EMBL/GenBank/DDBJ databases">
        <authorList>
            <person name="MacLean D."/>
        </authorList>
    </citation>
    <scope>NUCLEOTIDE SEQUENCE</scope>
</reference>
<reference evidence="5" key="1">
    <citation type="journal article" date="2011" name="PLoS Biol.">
        <title>Gene gain and loss during evolution of obligate parasitism in the white rust pathogen of Arabidopsis thaliana.</title>
        <authorList>
            <person name="Kemen E."/>
            <person name="Gardiner A."/>
            <person name="Schultz-Larsen T."/>
            <person name="Kemen A.C."/>
            <person name="Balmuth A.L."/>
            <person name="Robert-Seilaniantz A."/>
            <person name="Bailey K."/>
            <person name="Holub E."/>
            <person name="Studholme D.J."/>
            <person name="Maclean D."/>
            <person name="Jones J.D."/>
        </authorList>
    </citation>
    <scope>NUCLEOTIDE SEQUENCE</scope>
</reference>
<dbReference type="InterPro" id="IPR001932">
    <property type="entry name" value="PPM-type_phosphatase-like_dom"/>
</dbReference>
<keyword evidence="1" id="KW-0129">CBS domain</keyword>
<dbReference type="SMART" id="SM00332">
    <property type="entry name" value="PP2Cc"/>
    <property type="match status" value="1"/>
</dbReference>
<feature type="domain" description="PPM-type phosphatase" evidence="4">
    <location>
        <begin position="270"/>
        <end position="578"/>
    </location>
</feature>
<dbReference type="PANTHER" id="PTHR12320:SF1">
    <property type="entry name" value="PROTEIN PHOSPHATASE PTC7 HOMOLOG"/>
    <property type="match status" value="1"/>
</dbReference>
<dbReference type="PROSITE" id="PS51371">
    <property type="entry name" value="CBS"/>
    <property type="match status" value="1"/>
</dbReference>
<keyword evidence="2" id="KW-0460">Magnesium</keyword>
<keyword evidence="2" id="KW-0378">Hydrolase</keyword>
<sequence>MKLLFARRLRPFPIRLTSQNWTHVLPTRWSAHCTLFGYARPFSKNVTSKSAHRSLCVSDLLNEAKQYRVSQINFIDHTKCMYDAIQSLARNEKSNTLVVVDEKSRQILGLITNTTILNRIATMESISPRFMREIASTTSQTNEEHATSQLNAVIAGYREWNIPVTECAIPAHEILHVSPTDSLEDCRAVVTLSGHGELPVVKDGKLLGMVSLRDIAGLLHRYDTNCQETSAKSDYLNVILPRKGLPFNLSYTESTISSKDKDMYYLHCFAMSMPHPEKKQTGGEDAYYIATLSSEKEAKASTSNPGPLDAFCVGVADGVGSWFERGISAREYSQGLMLAAHQAAEASFSKRGFCDPSEILDAAWTSVLHKGIVGSSTACVLSLDPHTAELHAVNLGDSGFLIIRDKQSDLETARQRGTLDGSLSRKIVDRDRDLTPAGRRKGAHISYRSPQQLHYFNCPFQLGYVGPAYEDISPADATQKPLFETPKDGLRLRVPVLEGDLIIVATDGLFDNVDEETLLSVVNLEPEVEALTRKLVQCAYDKSLDRMHDSPFARLAKESDLLWSGGMPDDITIIIGRVRKKAIST</sequence>
<accession>F0WYW9</accession>
<dbReference type="InterPro" id="IPR039123">
    <property type="entry name" value="PPTC7"/>
</dbReference>
<protein>
    <recommendedName>
        <fullName evidence="2">Protein phosphatase</fullName>
        <ecNumber evidence="2">3.1.3.16</ecNumber>
    </recommendedName>
</protein>
<comment type="catalytic activity">
    <reaction evidence="2">
        <text>O-phospho-L-threonyl-[protein] + H2O = L-threonyl-[protein] + phosphate</text>
        <dbReference type="Rhea" id="RHEA:47004"/>
        <dbReference type="Rhea" id="RHEA-COMP:11060"/>
        <dbReference type="Rhea" id="RHEA-COMP:11605"/>
        <dbReference type="ChEBI" id="CHEBI:15377"/>
        <dbReference type="ChEBI" id="CHEBI:30013"/>
        <dbReference type="ChEBI" id="CHEBI:43474"/>
        <dbReference type="ChEBI" id="CHEBI:61977"/>
        <dbReference type="EC" id="3.1.3.16"/>
    </reaction>
</comment>
<dbReference type="SUPFAM" id="SSF54631">
    <property type="entry name" value="CBS-domain pair"/>
    <property type="match status" value="1"/>
</dbReference>
<dbReference type="SUPFAM" id="SSF81606">
    <property type="entry name" value="PP2C-like"/>
    <property type="match status" value="1"/>
</dbReference>
<dbReference type="Gene3D" id="3.60.40.10">
    <property type="entry name" value="PPM-type phosphatase domain"/>
    <property type="match status" value="1"/>
</dbReference>
<dbReference type="CDD" id="cd02205">
    <property type="entry name" value="CBS_pair_SF"/>
    <property type="match status" value="1"/>
</dbReference>
<evidence type="ECO:0000259" key="4">
    <source>
        <dbReference type="PROSITE" id="PS51746"/>
    </source>
</evidence>
<dbReference type="SMART" id="SM00116">
    <property type="entry name" value="CBS"/>
    <property type="match status" value="2"/>
</dbReference>
<comment type="similarity">
    <text evidence="2">Belongs to the PP2C family.</text>
</comment>
<evidence type="ECO:0000256" key="1">
    <source>
        <dbReference type="PROSITE-ProRule" id="PRU00703"/>
    </source>
</evidence>
<feature type="domain" description="CBS" evidence="3">
    <location>
        <begin position="168"/>
        <end position="228"/>
    </location>
</feature>
<keyword evidence="2" id="KW-0904">Protein phosphatase</keyword>
<evidence type="ECO:0000256" key="2">
    <source>
        <dbReference type="RuleBase" id="RU366020"/>
    </source>
</evidence>
<comment type="cofactor">
    <cofactor evidence="2">
        <name>Mg(2+)</name>
        <dbReference type="ChEBI" id="CHEBI:18420"/>
    </cofactor>
</comment>
<dbReference type="SMART" id="SM00331">
    <property type="entry name" value="PP2C_SIG"/>
    <property type="match status" value="1"/>
</dbReference>
<dbReference type="Pfam" id="PF00571">
    <property type="entry name" value="CBS"/>
    <property type="match status" value="1"/>
</dbReference>
<comment type="cofactor">
    <cofactor evidence="2">
        <name>Mn(2+)</name>
        <dbReference type="ChEBI" id="CHEBI:29035"/>
    </cofactor>
</comment>
<dbReference type="GO" id="GO:0046872">
    <property type="term" value="F:metal ion binding"/>
    <property type="evidence" value="ECO:0007669"/>
    <property type="project" value="UniProtKB-UniRule"/>
</dbReference>
<dbReference type="EC" id="3.1.3.16" evidence="2"/>
<dbReference type="Gene3D" id="3.10.580.10">
    <property type="entry name" value="CBS-domain"/>
    <property type="match status" value="1"/>
</dbReference>
<dbReference type="EMBL" id="FR824445">
    <property type="protein sequence ID" value="CCA26683.1"/>
    <property type="molecule type" value="Genomic_DNA"/>
</dbReference>
<organism evidence="5">
    <name type="scientific">Albugo laibachii Nc14</name>
    <dbReference type="NCBI Taxonomy" id="890382"/>
    <lineage>
        <taxon>Eukaryota</taxon>
        <taxon>Sar</taxon>
        <taxon>Stramenopiles</taxon>
        <taxon>Oomycota</taxon>
        <taxon>Peronosporomycetes</taxon>
        <taxon>Albuginales</taxon>
        <taxon>Albuginaceae</taxon>
        <taxon>Albugo</taxon>
    </lineage>
</organism>